<accession>A0ABW0ZII1</accession>
<evidence type="ECO:0000313" key="1">
    <source>
        <dbReference type="EMBL" id="MFC5730821.1"/>
    </source>
</evidence>
<dbReference type="Proteomes" id="UP001596072">
    <property type="component" value="Unassembled WGS sequence"/>
</dbReference>
<keyword evidence="2" id="KW-1185">Reference proteome</keyword>
<gene>
    <name evidence="1" type="ORF">ACFPQB_18010</name>
</gene>
<proteinExistence type="predicted"/>
<comment type="caution">
    <text evidence="1">The sequence shown here is derived from an EMBL/GenBank/DDBJ whole genome shotgun (WGS) entry which is preliminary data.</text>
</comment>
<dbReference type="EMBL" id="JBHSNS010000011">
    <property type="protein sequence ID" value="MFC5730821.1"/>
    <property type="molecule type" value="Genomic_DNA"/>
</dbReference>
<reference evidence="2" key="1">
    <citation type="journal article" date="2019" name="Int. J. Syst. Evol. Microbiol.">
        <title>The Global Catalogue of Microorganisms (GCM) 10K type strain sequencing project: providing services to taxonomists for standard genome sequencing and annotation.</title>
        <authorList>
            <consortium name="The Broad Institute Genomics Platform"/>
            <consortium name="The Broad Institute Genome Sequencing Center for Infectious Disease"/>
            <person name="Wu L."/>
            <person name="Ma J."/>
        </authorList>
    </citation>
    <scope>NUCLEOTIDE SEQUENCE [LARGE SCALE GENOMIC DNA]</scope>
    <source>
        <strain evidence="2">YIM 94188</strain>
    </source>
</reference>
<name>A0ABW0ZII1_9ACTN</name>
<protein>
    <submittedName>
        <fullName evidence="1">Uncharacterized protein</fullName>
    </submittedName>
</protein>
<sequence length="82" mass="9226">MSQPYLVVNHHKPEECEALEPGFSRLPQHLIGKDFYCPCPYGEHSFYMIVEADSSEEVIQGLPPEFQPGTRAVPIEILRLGG</sequence>
<dbReference type="RefSeq" id="WP_136431445.1">
    <property type="nucleotide sequence ID" value="NZ_JBHSNS010000011.1"/>
</dbReference>
<evidence type="ECO:0000313" key="2">
    <source>
        <dbReference type="Proteomes" id="UP001596072"/>
    </source>
</evidence>
<organism evidence="1 2">
    <name type="scientific">Nocardioides vastitatis</name>
    <dbReference type="NCBI Taxonomy" id="2568655"/>
    <lineage>
        <taxon>Bacteria</taxon>
        <taxon>Bacillati</taxon>
        <taxon>Actinomycetota</taxon>
        <taxon>Actinomycetes</taxon>
        <taxon>Propionibacteriales</taxon>
        <taxon>Nocardioidaceae</taxon>
        <taxon>Nocardioides</taxon>
    </lineage>
</organism>